<proteinExistence type="predicted"/>
<dbReference type="AlphaFoldDB" id="B1BQB1"/>
<keyword evidence="1" id="KW-0812">Transmembrane</keyword>
<dbReference type="Proteomes" id="UP000005337">
    <property type="component" value="Unassembled WGS sequence"/>
</dbReference>
<feature type="transmembrane region" description="Helical" evidence="1">
    <location>
        <begin position="51"/>
        <end position="69"/>
    </location>
</feature>
<protein>
    <submittedName>
        <fullName evidence="2">Uncharacterized protein</fullName>
    </submittedName>
</protein>
<dbReference type="EMBL" id="ABDW01000004">
    <property type="protein sequence ID" value="EDT16154.1"/>
    <property type="molecule type" value="Genomic_DNA"/>
</dbReference>
<keyword evidence="1" id="KW-1133">Transmembrane helix</keyword>
<gene>
    <name evidence="2" type="ORF">AC3_1165</name>
</gene>
<feature type="transmembrane region" description="Helical" evidence="1">
    <location>
        <begin position="6"/>
        <end position="21"/>
    </location>
</feature>
<reference evidence="2 3" key="1">
    <citation type="submission" date="2007-07" db="EMBL/GenBank/DDBJ databases">
        <title>Annotation of Clostridium perfringens E str. JGS1987.</title>
        <authorList>
            <person name="Paulsen I."/>
            <person name="Sebastian Y."/>
        </authorList>
    </citation>
    <scope>NUCLEOTIDE SEQUENCE [LARGE SCALE GENOMIC DNA]</scope>
    <source>
        <strain evidence="3">E str. JGS1987</strain>
    </source>
</reference>
<name>B1BQB1_CLOPF</name>
<organism evidence="2 3">
    <name type="scientific">Clostridium perfringens E str. JGS1987</name>
    <dbReference type="NCBI Taxonomy" id="451755"/>
    <lineage>
        <taxon>Bacteria</taxon>
        <taxon>Bacillati</taxon>
        <taxon>Bacillota</taxon>
        <taxon>Clostridia</taxon>
        <taxon>Eubacteriales</taxon>
        <taxon>Clostridiaceae</taxon>
        <taxon>Clostridium</taxon>
    </lineage>
</organism>
<dbReference type="RefSeq" id="WP_003462170.1">
    <property type="nucleotide sequence ID" value="NZ_ABDW01000004.1"/>
</dbReference>
<evidence type="ECO:0000313" key="3">
    <source>
        <dbReference type="Proteomes" id="UP000005337"/>
    </source>
</evidence>
<evidence type="ECO:0000313" key="2">
    <source>
        <dbReference type="EMBL" id="EDT16154.1"/>
    </source>
</evidence>
<evidence type="ECO:0000256" key="1">
    <source>
        <dbReference type="SAM" id="Phobius"/>
    </source>
</evidence>
<accession>B1BQB1</accession>
<keyword evidence="1" id="KW-0472">Membrane</keyword>
<sequence>MAEIIFYGIILGVILAVVPFTHSFGIFILTIVGIIFIGTLLALILGGIFKVLMPLIIVVLVIALIYHLATRNKLK</sequence>
<feature type="transmembrane region" description="Helical" evidence="1">
    <location>
        <begin position="26"/>
        <end position="45"/>
    </location>
</feature>
<comment type="caution">
    <text evidence="2">The sequence shown here is derived from an EMBL/GenBank/DDBJ whole genome shotgun (WGS) entry which is preliminary data.</text>
</comment>